<dbReference type="GO" id="GO:0005509">
    <property type="term" value="F:calcium ion binding"/>
    <property type="evidence" value="ECO:0007669"/>
    <property type="project" value="InterPro"/>
</dbReference>
<dbReference type="InterPro" id="IPR024731">
    <property type="entry name" value="NELL2-like_EGF"/>
</dbReference>
<evidence type="ECO:0000256" key="5">
    <source>
        <dbReference type="PROSITE-ProRule" id="PRU00076"/>
    </source>
</evidence>
<evidence type="ECO:0000313" key="7">
    <source>
        <dbReference type="EMBL" id="CEM55959.1"/>
    </source>
</evidence>
<dbReference type="InterPro" id="IPR000152">
    <property type="entry name" value="EGF-type_Asp/Asn_hydroxyl_site"/>
</dbReference>
<sequence length="705" mass="73952">MWGECLERSPLIAYCGEDSDGDGQTNGHELGDPCCEFTVGQTPQYTSDISNPGSASSTTSRTFDPSSCAVNECRSTVYPNNCASGATCTDTTSSFTCACNNGYSGDGVTCSDLDECSLGTHNCATAGGAGACVNSVGSFACACNTPGYRDDSGGSDGTVCNDVKFLVSLGLEQTCVGAYLGKTMKCFGRQDKGNFLLRANDTTLGIDSYPTGPNVINSEITGASTGNLTLYAMAGGVDHHCFLGYLGDPADFTLVSNVHIQIRCAGMNTHRALGYWNNITEGSGYGDDLIPVAYERFDNLDTGIYPYQVSAGNQFTFGIHLANCITLGGGTVVEKSTQDTTPRHLGTGDTHTIGKDDRDKGDYWQDMGLSTSEKLCTASTWSNEYLEWNNLACTDECYTEIHNCNKYYGTCEKTLDSFLCSCNEGYATALRVGTGDEHTCVAGYHGTELRCFGQGTSYQLFRATSSANIGSGTSIADVELKESNHTIVAVELGFAASCLQSTDIGSSAFNMTDTGAPYYCAGTNANAQLEVGGSATLGDVTGELGTGLLPGDAGLSMFKTAKTHSCGVKASDNTCVTCIGVAAQGQGCRAFTSSAGDRGQIFDLAISEKHTCVIFLNLGTGMKEARCWGDNSAGQLGQGISDAAAGDGGTVSMSNLASIDLGTWRGRKLTAEKVVVGERFTCVMTSHEDGLVKSVCNKMDGFWES</sequence>
<dbReference type="SUPFAM" id="SSF57196">
    <property type="entry name" value="EGF/Laminin"/>
    <property type="match status" value="1"/>
</dbReference>
<dbReference type="EMBL" id="CDMZ01005928">
    <property type="protein sequence ID" value="CEM55959.1"/>
    <property type="molecule type" value="Genomic_DNA"/>
</dbReference>
<keyword evidence="1 5" id="KW-0245">EGF-like domain</keyword>
<dbReference type="CDD" id="cd00054">
    <property type="entry name" value="EGF_CA"/>
    <property type="match status" value="1"/>
</dbReference>
<evidence type="ECO:0000259" key="6">
    <source>
        <dbReference type="PROSITE" id="PS50026"/>
    </source>
</evidence>
<dbReference type="PROSITE" id="PS00010">
    <property type="entry name" value="ASX_HYDROXYL"/>
    <property type="match status" value="2"/>
</dbReference>
<dbReference type="InterPro" id="IPR000742">
    <property type="entry name" value="EGF"/>
</dbReference>
<dbReference type="PhylomeDB" id="A0A0G4IFB2"/>
<dbReference type="Pfam" id="PF07645">
    <property type="entry name" value="EGF_CA"/>
    <property type="match status" value="2"/>
</dbReference>
<evidence type="ECO:0000256" key="1">
    <source>
        <dbReference type="ARBA" id="ARBA00022536"/>
    </source>
</evidence>
<dbReference type="SMART" id="SM00181">
    <property type="entry name" value="EGF"/>
    <property type="match status" value="3"/>
</dbReference>
<dbReference type="InterPro" id="IPR009091">
    <property type="entry name" value="RCC1/BLIP-II"/>
</dbReference>
<evidence type="ECO:0000256" key="4">
    <source>
        <dbReference type="ARBA" id="ARBA00023157"/>
    </source>
</evidence>
<dbReference type="AlphaFoldDB" id="A0A0G4IFB2"/>
<dbReference type="PROSITE" id="PS50026">
    <property type="entry name" value="EGF_3"/>
    <property type="match status" value="1"/>
</dbReference>
<dbReference type="Pfam" id="PF24784">
    <property type="entry name" value="Temptin_C"/>
    <property type="match status" value="1"/>
</dbReference>
<keyword evidence="3" id="KW-0677">Repeat</keyword>
<comment type="caution">
    <text evidence="5">Lacks conserved residue(s) required for the propagation of feature annotation.</text>
</comment>
<dbReference type="InterPro" id="IPR049883">
    <property type="entry name" value="NOTCH1_EGF-like"/>
</dbReference>
<feature type="domain" description="EGF-like" evidence="6">
    <location>
        <begin position="69"/>
        <end position="111"/>
    </location>
</feature>
<dbReference type="SMART" id="SM00179">
    <property type="entry name" value="EGF_CA"/>
    <property type="match status" value="3"/>
</dbReference>
<dbReference type="Pfam" id="PF12947">
    <property type="entry name" value="EGF_3"/>
    <property type="match status" value="1"/>
</dbReference>
<protein>
    <recommendedName>
        <fullName evidence="6">EGF-like domain-containing protein</fullName>
    </recommendedName>
</protein>
<dbReference type="PANTHER" id="PTHR24039">
    <property type="entry name" value="FIBRILLIN-RELATED"/>
    <property type="match status" value="1"/>
</dbReference>
<keyword evidence="4" id="KW-1015">Disulfide bond</keyword>
<organism evidence="7">
    <name type="scientific">Chromera velia CCMP2878</name>
    <dbReference type="NCBI Taxonomy" id="1169474"/>
    <lineage>
        <taxon>Eukaryota</taxon>
        <taxon>Sar</taxon>
        <taxon>Alveolata</taxon>
        <taxon>Colpodellida</taxon>
        <taxon>Chromeraceae</taxon>
        <taxon>Chromera</taxon>
    </lineage>
</organism>
<dbReference type="Gene3D" id="2.130.10.30">
    <property type="entry name" value="Regulator of chromosome condensation 1/beta-lactamase-inhibitor protein II"/>
    <property type="match status" value="1"/>
</dbReference>
<reference evidence="7" key="1">
    <citation type="submission" date="2014-11" db="EMBL/GenBank/DDBJ databases">
        <authorList>
            <person name="Otto D Thomas"/>
            <person name="Naeem Raeece"/>
        </authorList>
    </citation>
    <scope>NUCLEOTIDE SEQUENCE</scope>
</reference>
<name>A0A0G4IFB2_9ALVE</name>
<dbReference type="PROSITE" id="PS01186">
    <property type="entry name" value="EGF_2"/>
    <property type="match status" value="1"/>
</dbReference>
<keyword evidence="2" id="KW-0732">Signal</keyword>
<dbReference type="VEuPathDB" id="CryptoDB:Cvel_13977"/>
<gene>
    <name evidence="7" type="ORF">Cvel_13977</name>
</gene>
<dbReference type="Gene3D" id="2.10.25.10">
    <property type="entry name" value="Laminin"/>
    <property type="match status" value="2"/>
</dbReference>
<dbReference type="InterPro" id="IPR001881">
    <property type="entry name" value="EGF-like_Ca-bd_dom"/>
</dbReference>
<evidence type="ECO:0000256" key="2">
    <source>
        <dbReference type="ARBA" id="ARBA00022729"/>
    </source>
</evidence>
<dbReference type="InterPro" id="IPR057626">
    <property type="entry name" value="S-S_Temptin"/>
</dbReference>
<accession>A0A0G4IFB2</accession>
<evidence type="ECO:0000256" key="3">
    <source>
        <dbReference type="ARBA" id="ARBA00022737"/>
    </source>
</evidence>
<proteinExistence type="predicted"/>